<name>A0ABV1YEI4_9HYPH</name>
<protein>
    <submittedName>
        <fullName evidence="1">Uncharacterized protein</fullName>
    </submittedName>
</protein>
<comment type="caution">
    <text evidence="1">The sequence shown here is derived from an EMBL/GenBank/DDBJ whole genome shotgun (WGS) entry which is preliminary data.</text>
</comment>
<dbReference type="EMBL" id="JAMYPJ010000013">
    <property type="protein sequence ID" value="MER8933588.1"/>
    <property type="molecule type" value="Genomic_DNA"/>
</dbReference>
<evidence type="ECO:0000313" key="2">
    <source>
        <dbReference type="Proteomes" id="UP001464387"/>
    </source>
</evidence>
<evidence type="ECO:0000313" key="1">
    <source>
        <dbReference type="EMBL" id="MER8933588.1"/>
    </source>
</evidence>
<dbReference type="RefSeq" id="WP_287277957.1">
    <property type="nucleotide sequence ID" value="NZ_JAMYMY010000016.1"/>
</dbReference>
<proteinExistence type="predicted"/>
<keyword evidence="2" id="KW-1185">Reference proteome</keyword>
<reference evidence="1 2" key="1">
    <citation type="journal article" date="2024" name="Proc. Natl. Acad. Sci. U.S.A.">
        <title>The evolutionary genomics of adaptation to stress in wild rhizobium bacteria.</title>
        <authorList>
            <person name="Kehlet-Delgado H."/>
            <person name="Montoya A.P."/>
            <person name="Jensen K.T."/>
            <person name="Wendlandt C.E."/>
            <person name="Dexheimer C."/>
            <person name="Roberts M."/>
            <person name="Torres Martinez L."/>
            <person name="Friesen M.L."/>
            <person name="Griffitts J.S."/>
            <person name="Porter S.S."/>
        </authorList>
    </citation>
    <scope>NUCLEOTIDE SEQUENCE [LARGE SCALE GENOMIC DNA]</scope>
    <source>
        <strain evidence="1 2">M0729</strain>
    </source>
</reference>
<organism evidence="1 2">
    <name type="scientific">Mesorhizobium opportunistum</name>
    <dbReference type="NCBI Taxonomy" id="593909"/>
    <lineage>
        <taxon>Bacteria</taxon>
        <taxon>Pseudomonadati</taxon>
        <taxon>Pseudomonadota</taxon>
        <taxon>Alphaproteobacteria</taxon>
        <taxon>Hyphomicrobiales</taxon>
        <taxon>Phyllobacteriaceae</taxon>
        <taxon>Mesorhizobium</taxon>
    </lineage>
</organism>
<gene>
    <name evidence="1" type="ORF">NKI33_11490</name>
</gene>
<accession>A0ABV1YEI4</accession>
<dbReference type="Proteomes" id="UP001464387">
    <property type="component" value="Unassembled WGS sequence"/>
</dbReference>
<sequence>MSKSFSPFNRPKKHRELFEAINAEVRAAAEARREFAISGENVMVYRHGRNWSLQQSANPDEVSKFAEASMEVTIRGSDIIDHNISSIDNYVVDLANGHQKLMFQSVISLADKATAQTGNVVLSGPNVGASMLEALRKIRFGTDRYGRPTGPTLVVHPTMAKKLQEMESKQTQQEIDEWQITTAFKEAEATSDEVERIRRFRWTP</sequence>